<dbReference type="Pfam" id="PF01546">
    <property type="entry name" value="Peptidase_M20"/>
    <property type="match status" value="1"/>
</dbReference>
<dbReference type="SUPFAM" id="SSF53187">
    <property type="entry name" value="Zn-dependent exopeptidases"/>
    <property type="match status" value="1"/>
</dbReference>
<evidence type="ECO:0000313" key="19">
    <source>
        <dbReference type="EMBL" id="KGN72977.1"/>
    </source>
</evidence>
<dbReference type="FunFam" id="3.40.630.10:FF:000018">
    <property type="entry name" value="Aminoacyl-histidine dipeptidase PepD"/>
    <property type="match status" value="1"/>
</dbReference>
<protein>
    <recommendedName>
        <fullName evidence="13">Cytosol non-specific dipeptidase</fullName>
        <ecNumber evidence="10">3.4.13.18</ecNumber>
    </recommendedName>
    <alternativeName>
        <fullName evidence="16">Aminoacyl-histidine dipeptidase</fullName>
    </alternativeName>
    <alternativeName>
        <fullName evidence="15">Beta-alanyl-histidine dipeptidase</fullName>
    </alternativeName>
    <alternativeName>
        <fullName evidence="14">Carnosinase</fullName>
    </alternativeName>
    <alternativeName>
        <fullName evidence="11">Peptidase D</fullName>
    </alternativeName>
    <alternativeName>
        <fullName evidence="17">Xaa-His dipeptidase</fullName>
    </alternativeName>
</protein>
<evidence type="ECO:0000256" key="14">
    <source>
        <dbReference type="ARBA" id="ARBA00075285"/>
    </source>
</evidence>
<keyword evidence="20" id="KW-1185">Reference proteome</keyword>
<keyword evidence="3" id="KW-0645">Protease</keyword>
<dbReference type="GO" id="GO:0070573">
    <property type="term" value="F:metallodipeptidase activity"/>
    <property type="evidence" value="ECO:0007669"/>
    <property type="project" value="TreeGrafter"/>
</dbReference>
<keyword evidence="7" id="KW-0482">Metalloprotease</keyword>
<evidence type="ECO:0000256" key="1">
    <source>
        <dbReference type="ARBA" id="ARBA00001941"/>
    </source>
</evidence>
<evidence type="ECO:0000313" key="20">
    <source>
        <dbReference type="Proteomes" id="UP000030103"/>
    </source>
</evidence>
<sequence length="486" mass="53519">MASEIKNLAPQPVWGYFYELTQIPRPTGQMKEVTEYIKSVGKSLNLETLEDEVGNILIRKPATPGFENRPVVTLQSHLDMVPQKNTATVHDFTKDPIDAYVEGDWVTARGTTLGADNGIGASYALAVMADNDFRHGPLEALFTIDEEVGMVGANGLKPGFSKGEILINLDSESECELFVGCAGGIDVNASLEYKEEEQTPEGDVGVKLSLTGLRGGHSGMEIDLGRANANKLMFRFLKDAVENNGARLVEFEGGSLRNAIPREAFATITIPENEADMLWELVSDYQDIFIKEYENIEDGIKFEAERLEHVPSHVVPEEIQDSIINAIEACPNGVISMLTSFPGTVESSSNMARVTVKDKKFEAVFLVRSSSESRKMYLASMIESTFNLAGAVVEFDAPYNGWEPNINSPIMKYMKEAYERCYGKTPEIKVIHAGLECGIIQGAMPDMDMISVGPDIRSPHSPDEKVHIASVERTWNALKDALTHIE</sequence>
<feature type="domain" description="Peptidase M20 dimerisation" evidence="18">
    <location>
        <begin position="210"/>
        <end position="295"/>
    </location>
</feature>
<evidence type="ECO:0000256" key="16">
    <source>
        <dbReference type="ARBA" id="ARBA00077688"/>
    </source>
</evidence>
<proteinExistence type="inferred from homology"/>
<dbReference type="NCBIfam" id="TIGR01893">
    <property type="entry name" value="aa-his-dipept"/>
    <property type="match status" value="1"/>
</dbReference>
<organism evidence="19 20">
    <name type="scientific">Porphyromonas macacae</name>
    <dbReference type="NCBI Taxonomy" id="28115"/>
    <lineage>
        <taxon>Bacteria</taxon>
        <taxon>Pseudomonadati</taxon>
        <taxon>Bacteroidota</taxon>
        <taxon>Bacteroidia</taxon>
        <taxon>Bacteroidales</taxon>
        <taxon>Porphyromonadaceae</taxon>
        <taxon>Porphyromonas</taxon>
    </lineage>
</organism>
<dbReference type="AlphaFoldDB" id="A0A0A2E5S6"/>
<dbReference type="Pfam" id="PF07687">
    <property type="entry name" value="M20_dimer"/>
    <property type="match status" value="1"/>
</dbReference>
<evidence type="ECO:0000256" key="10">
    <source>
        <dbReference type="ARBA" id="ARBA00038976"/>
    </source>
</evidence>
<evidence type="ECO:0000256" key="8">
    <source>
        <dbReference type="ARBA" id="ARBA00023285"/>
    </source>
</evidence>
<gene>
    <name evidence="19" type="ORF">HQ47_08950</name>
</gene>
<dbReference type="GO" id="GO:0046872">
    <property type="term" value="F:metal ion binding"/>
    <property type="evidence" value="ECO:0007669"/>
    <property type="project" value="UniProtKB-KW"/>
</dbReference>
<evidence type="ECO:0000256" key="9">
    <source>
        <dbReference type="ARBA" id="ARBA00036421"/>
    </source>
</evidence>
<keyword evidence="5" id="KW-0378">Hydrolase</keyword>
<dbReference type="GO" id="GO:0006508">
    <property type="term" value="P:proteolysis"/>
    <property type="evidence" value="ECO:0007669"/>
    <property type="project" value="UniProtKB-KW"/>
</dbReference>
<dbReference type="eggNOG" id="COG2195">
    <property type="taxonomic scope" value="Bacteria"/>
</dbReference>
<evidence type="ECO:0000256" key="12">
    <source>
        <dbReference type="ARBA" id="ARBA00061423"/>
    </source>
</evidence>
<keyword evidence="4" id="KW-0479">Metal-binding</keyword>
<dbReference type="STRING" id="28115.HQ47_08950"/>
<dbReference type="PIRSF" id="PIRSF016599">
    <property type="entry name" value="Xaa-His_dipept"/>
    <property type="match status" value="1"/>
</dbReference>
<comment type="caution">
    <text evidence="19">The sequence shown here is derived from an EMBL/GenBank/DDBJ whole genome shotgun (WGS) entry which is preliminary data.</text>
</comment>
<evidence type="ECO:0000256" key="13">
    <source>
        <dbReference type="ARBA" id="ARBA00071271"/>
    </source>
</evidence>
<dbReference type="InterPro" id="IPR002933">
    <property type="entry name" value="Peptidase_M20"/>
</dbReference>
<evidence type="ECO:0000256" key="17">
    <source>
        <dbReference type="ARBA" id="ARBA00078074"/>
    </source>
</evidence>
<keyword evidence="8" id="KW-0170">Cobalt</keyword>
<comment type="catalytic activity">
    <reaction evidence="9">
        <text>Hydrolysis of dipeptides, preferentially hydrophobic dipeptides including prolyl amino acids.</text>
        <dbReference type="EC" id="3.4.13.18"/>
    </reaction>
</comment>
<dbReference type="MEROPS" id="M20.012"/>
<dbReference type="EMBL" id="JRFA01000025">
    <property type="protein sequence ID" value="KGN72977.1"/>
    <property type="molecule type" value="Genomic_DNA"/>
</dbReference>
<evidence type="ECO:0000256" key="6">
    <source>
        <dbReference type="ARBA" id="ARBA00022833"/>
    </source>
</evidence>
<dbReference type="Proteomes" id="UP000030103">
    <property type="component" value="Unassembled WGS sequence"/>
</dbReference>
<comment type="cofactor">
    <cofactor evidence="1">
        <name>Co(2+)</name>
        <dbReference type="ChEBI" id="CHEBI:48828"/>
    </cofactor>
</comment>
<evidence type="ECO:0000256" key="11">
    <source>
        <dbReference type="ARBA" id="ARBA00044252"/>
    </source>
</evidence>
<dbReference type="InterPro" id="IPR001160">
    <property type="entry name" value="Peptidase_M20C"/>
</dbReference>
<comment type="similarity">
    <text evidence="12">Belongs to the peptidase M20C family.</text>
</comment>
<evidence type="ECO:0000256" key="15">
    <source>
        <dbReference type="ARBA" id="ARBA00076004"/>
    </source>
</evidence>
<dbReference type="EC" id="3.4.13.18" evidence="10"/>
<dbReference type="Gene3D" id="3.40.630.10">
    <property type="entry name" value="Zn peptidases"/>
    <property type="match status" value="2"/>
</dbReference>
<dbReference type="FunFam" id="3.40.630.10:FF:000015">
    <property type="entry name" value="Aminoacyl-histidine dipeptidase PepD"/>
    <property type="match status" value="1"/>
</dbReference>
<evidence type="ECO:0000256" key="2">
    <source>
        <dbReference type="ARBA" id="ARBA00001947"/>
    </source>
</evidence>
<dbReference type="PANTHER" id="PTHR43501:SF1">
    <property type="entry name" value="CYTOSOL NON-SPECIFIC DIPEPTIDASE"/>
    <property type="match status" value="1"/>
</dbReference>
<accession>A0A0A2E5S6</accession>
<dbReference type="CDD" id="cd03890">
    <property type="entry name" value="M20_pepD"/>
    <property type="match status" value="1"/>
</dbReference>
<comment type="cofactor">
    <cofactor evidence="2">
        <name>Zn(2+)</name>
        <dbReference type="ChEBI" id="CHEBI:29105"/>
    </cofactor>
</comment>
<evidence type="ECO:0000256" key="5">
    <source>
        <dbReference type="ARBA" id="ARBA00022801"/>
    </source>
</evidence>
<name>A0A0A2E5S6_9PORP</name>
<keyword evidence="6" id="KW-0862">Zinc</keyword>
<evidence type="ECO:0000256" key="3">
    <source>
        <dbReference type="ARBA" id="ARBA00022670"/>
    </source>
</evidence>
<evidence type="ECO:0000256" key="7">
    <source>
        <dbReference type="ARBA" id="ARBA00023049"/>
    </source>
</evidence>
<dbReference type="GO" id="GO:0005829">
    <property type="term" value="C:cytosol"/>
    <property type="evidence" value="ECO:0007669"/>
    <property type="project" value="TreeGrafter"/>
</dbReference>
<dbReference type="PRINTS" id="PR00934">
    <property type="entry name" value="XHISDIPTASE"/>
</dbReference>
<evidence type="ECO:0000256" key="4">
    <source>
        <dbReference type="ARBA" id="ARBA00022723"/>
    </source>
</evidence>
<dbReference type="PANTHER" id="PTHR43501">
    <property type="entry name" value="CYTOSOL NON-SPECIFIC DIPEPTIDASE"/>
    <property type="match status" value="1"/>
</dbReference>
<dbReference type="OrthoDB" id="9773892at2"/>
<evidence type="ECO:0000259" key="18">
    <source>
        <dbReference type="Pfam" id="PF07687"/>
    </source>
</evidence>
<dbReference type="InterPro" id="IPR011650">
    <property type="entry name" value="Peptidase_M20_dimer"/>
</dbReference>
<dbReference type="RefSeq" id="WP_036874867.1">
    <property type="nucleotide sequence ID" value="NZ_JRFA01000025.1"/>
</dbReference>
<reference evidence="19 20" key="1">
    <citation type="submission" date="2014-09" db="EMBL/GenBank/DDBJ databases">
        <title>Draft Genome Sequence of Porphyromonas macacae COT-192_OH2859.</title>
        <authorList>
            <person name="Wallis C."/>
            <person name="Deusch O."/>
            <person name="O'Flynn C."/>
            <person name="Davis I."/>
            <person name="Horsfall A."/>
            <person name="Kirkwood N."/>
            <person name="Harris S."/>
            <person name="Eisen J.A."/>
            <person name="Coil D.A."/>
            <person name="Darling A.E."/>
            <person name="Jospin G."/>
            <person name="Alexiev A."/>
        </authorList>
    </citation>
    <scope>NUCLEOTIDE SEQUENCE [LARGE SCALE GENOMIC DNA]</scope>
    <source>
        <strain evidence="20">COT-192 OH2859</strain>
    </source>
</reference>